<protein>
    <submittedName>
        <fullName evidence="1">Uncharacterized protein</fullName>
    </submittedName>
</protein>
<accession>A0A2H0BEZ6</accession>
<dbReference type="GO" id="GO:0006355">
    <property type="term" value="P:regulation of DNA-templated transcription"/>
    <property type="evidence" value="ECO:0007669"/>
    <property type="project" value="InterPro"/>
</dbReference>
<dbReference type="Proteomes" id="UP000228495">
    <property type="component" value="Unassembled WGS sequence"/>
</dbReference>
<sequence length="77" mass="8688">MHRTQLFIPEGLHSKLKSQSLEEGKTVSEFVRMVLDDHLNVHTRQHTEKAIVSLMAMTQAPDDDTGELPHPGIEIKS</sequence>
<dbReference type="AlphaFoldDB" id="A0A2H0BEZ6"/>
<comment type="caution">
    <text evidence="1">The sequence shown here is derived from an EMBL/GenBank/DDBJ whole genome shotgun (WGS) entry which is preliminary data.</text>
</comment>
<gene>
    <name evidence="1" type="ORF">COX05_04050</name>
</gene>
<dbReference type="InterPro" id="IPR010985">
    <property type="entry name" value="Ribbon_hlx_hlx"/>
</dbReference>
<reference evidence="1 2" key="1">
    <citation type="submission" date="2017-09" db="EMBL/GenBank/DDBJ databases">
        <title>Depth-based differentiation of microbial function through sediment-hosted aquifers and enrichment of novel symbionts in the deep terrestrial subsurface.</title>
        <authorList>
            <person name="Probst A.J."/>
            <person name="Ladd B."/>
            <person name="Jarett J.K."/>
            <person name="Geller-Mcgrath D.E."/>
            <person name="Sieber C.M."/>
            <person name="Emerson J.B."/>
            <person name="Anantharaman K."/>
            <person name="Thomas B.C."/>
            <person name="Malmstrom R."/>
            <person name="Stieglmeier M."/>
            <person name="Klingl A."/>
            <person name="Woyke T."/>
            <person name="Ryan C.M."/>
            <person name="Banfield J.F."/>
        </authorList>
    </citation>
    <scope>NUCLEOTIDE SEQUENCE [LARGE SCALE GENOMIC DNA]</scope>
    <source>
        <strain evidence="1">CG22_combo_CG10-13_8_21_14_all_39_12</strain>
    </source>
</reference>
<dbReference type="SUPFAM" id="SSF47598">
    <property type="entry name" value="Ribbon-helix-helix"/>
    <property type="match status" value="1"/>
</dbReference>
<dbReference type="EMBL" id="PCSU01000069">
    <property type="protein sequence ID" value="PIP56247.1"/>
    <property type="molecule type" value="Genomic_DNA"/>
</dbReference>
<organism evidence="1 2">
    <name type="scientific">candidate division WWE3 bacterium CG22_combo_CG10-13_8_21_14_all_39_12</name>
    <dbReference type="NCBI Taxonomy" id="1975094"/>
    <lineage>
        <taxon>Bacteria</taxon>
        <taxon>Katanobacteria</taxon>
    </lineage>
</organism>
<evidence type="ECO:0000313" key="2">
    <source>
        <dbReference type="Proteomes" id="UP000228495"/>
    </source>
</evidence>
<evidence type="ECO:0000313" key="1">
    <source>
        <dbReference type="EMBL" id="PIP56247.1"/>
    </source>
</evidence>
<proteinExistence type="predicted"/>
<name>A0A2H0BEZ6_UNCKA</name>